<evidence type="ECO:0000256" key="1">
    <source>
        <dbReference type="SAM" id="MobiDB-lite"/>
    </source>
</evidence>
<keyword evidence="3" id="KW-1185">Reference proteome</keyword>
<evidence type="ECO:0000313" key="2">
    <source>
        <dbReference type="EMBL" id="KAG9063298.1"/>
    </source>
</evidence>
<dbReference type="AlphaFoldDB" id="A0A9P7XND6"/>
<protein>
    <submittedName>
        <fullName evidence="2">Uncharacterized protein</fullName>
    </submittedName>
</protein>
<gene>
    <name evidence="2" type="ORF">KI688_004180</name>
</gene>
<dbReference type="OrthoDB" id="2440092at2759"/>
<dbReference type="GO" id="GO:0019005">
    <property type="term" value="C:SCF ubiquitin ligase complex"/>
    <property type="evidence" value="ECO:0007669"/>
    <property type="project" value="TreeGrafter"/>
</dbReference>
<dbReference type="EMBL" id="JAHRHY010000016">
    <property type="protein sequence ID" value="KAG9063298.1"/>
    <property type="molecule type" value="Genomic_DNA"/>
</dbReference>
<dbReference type="Proteomes" id="UP000707451">
    <property type="component" value="Unassembled WGS sequence"/>
</dbReference>
<evidence type="ECO:0000313" key="3">
    <source>
        <dbReference type="Proteomes" id="UP000707451"/>
    </source>
</evidence>
<organism evidence="2 3">
    <name type="scientific">Linnemannia hyalina</name>
    <dbReference type="NCBI Taxonomy" id="64524"/>
    <lineage>
        <taxon>Eukaryota</taxon>
        <taxon>Fungi</taxon>
        <taxon>Fungi incertae sedis</taxon>
        <taxon>Mucoromycota</taxon>
        <taxon>Mortierellomycotina</taxon>
        <taxon>Mortierellomycetes</taxon>
        <taxon>Mortierellales</taxon>
        <taxon>Mortierellaceae</taxon>
        <taxon>Linnemannia</taxon>
    </lineage>
</organism>
<dbReference type="SUPFAM" id="SSF52047">
    <property type="entry name" value="RNI-like"/>
    <property type="match status" value="1"/>
</dbReference>
<proteinExistence type="predicted"/>
<name>A0A9P7XND6_9FUNG</name>
<dbReference type="InterPro" id="IPR032675">
    <property type="entry name" value="LRR_dom_sf"/>
</dbReference>
<comment type="caution">
    <text evidence="2">The sequence shown here is derived from an EMBL/GenBank/DDBJ whole genome shotgun (WGS) entry which is preliminary data.</text>
</comment>
<sequence>MEAATPKRPRRAKAPTTKASKKNTPTPTLPPPEPTSATTFFAIPELAETVGRCLTSKDDLLHLSMTNRLLYQTVSPLFWSSLDLYDTARARRLAQSKQAHKALSRNFEDIRELKIQTSTLVYFLNCMIRHPDDKCDNQTLTTASTSTSSATSSSPLPNPISTTLPRLTRLTTLEYRTEKNQDKNLQLTDAYPEIAVMPRLTWLLNLNHSLTHVRVSGCRVRSPFDAHLFMQAIPSLKSLKELDLNFRMSPVRWEIVVELLFFSLPVSIEAVSLRSRKVEDALTGPSSEIQDTELSGLLGERRALFRRHAPLDRLRRLLVEFGRWEDTRLLYTFLQDCPALETFSPPCWDEADFRPISNALARAAAKHCPRLKELDTCGVGTIDLIDALPEHSLTAIRSRNFFAAEYVGPTLQLISTKHFRSLTEVRIEECPHVSRHALQAILWTCAALEHLIVKGPTNPSIRLRHLVEKDWVCTKLKTLEITVELRQEVFPTDYKSPLPIIMELTWTLLRKLYRQLGALRDMEVLDLRIKSKELEWLDEHGQERSVAKVEITPPNGQATRTKTVRPPAAQFDDVDLWSADENESLPHLKRDQKLVSAQNADASFPGLLSLGDETTGRPGYLSWLGGLTKLRELRGYVQATTTETSKTTGRKELEWMLEHWPKLEVVELLHAMKDHRGVKRHLLTMDLSPPHIVWFRQHRPDIQITQDSPSVL</sequence>
<feature type="compositionally biased region" description="Low complexity" evidence="1">
    <location>
        <begin position="139"/>
        <end position="155"/>
    </location>
</feature>
<accession>A0A9P7XND6</accession>
<dbReference type="PANTHER" id="PTHR13318">
    <property type="entry name" value="PARTNER OF PAIRED, ISOFORM B-RELATED"/>
    <property type="match status" value="1"/>
</dbReference>
<reference evidence="2" key="1">
    <citation type="submission" date="2021-06" db="EMBL/GenBank/DDBJ databases">
        <title>Genome Sequence of Mortierella hyaline Strain SCG-10, a Cold-Adapted, Nitrate-Reducing Fungus Isolated from Soil in Minnesota, USA.</title>
        <authorList>
            <person name="Aldossari N."/>
        </authorList>
    </citation>
    <scope>NUCLEOTIDE SEQUENCE</scope>
    <source>
        <strain evidence="2">SCG-10</strain>
    </source>
</reference>
<dbReference type="Gene3D" id="3.80.10.10">
    <property type="entry name" value="Ribonuclease Inhibitor"/>
    <property type="match status" value="1"/>
</dbReference>
<feature type="region of interest" description="Disordered" evidence="1">
    <location>
        <begin position="1"/>
        <end position="35"/>
    </location>
</feature>
<dbReference type="GO" id="GO:0031146">
    <property type="term" value="P:SCF-dependent proteasomal ubiquitin-dependent protein catabolic process"/>
    <property type="evidence" value="ECO:0007669"/>
    <property type="project" value="TreeGrafter"/>
</dbReference>
<feature type="region of interest" description="Disordered" evidence="1">
    <location>
        <begin position="139"/>
        <end position="161"/>
    </location>
</feature>